<feature type="transmembrane region" description="Helical" evidence="1">
    <location>
        <begin position="21"/>
        <end position="40"/>
    </location>
</feature>
<feature type="transmembrane region" description="Helical" evidence="1">
    <location>
        <begin position="115"/>
        <end position="134"/>
    </location>
</feature>
<organism evidence="2 3">
    <name type="scientific">Candidatus Blautia pullicola</name>
    <dbReference type="NCBI Taxonomy" id="2838498"/>
    <lineage>
        <taxon>Bacteria</taxon>
        <taxon>Bacillati</taxon>
        <taxon>Bacillota</taxon>
        <taxon>Clostridia</taxon>
        <taxon>Lachnospirales</taxon>
        <taxon>Lachnospiraceae</taxon>
        <taxon>Blautia</taxon>
    </lineage>
</organism>
<evidence type="ECO:0000313" key="2">
    <source>
        <dbReference type="EMBL" id="HIZ65110.1"/>
    </source>
</evidence>
<dbReference type="InterPro" id="IPR046664">
    <property type="entry name" value="DUF6773"/>
</dbReference>
<name>A0A9D2FRD6_9FIRM</name>
<sequence>MKIGLDERQEKEAEQIGMRGFYLMLFVCGGAILLQLLLWPQQGLKAVAGETAAVLVGGAYVLGASVKKGMWDWKGHRMSLSQHLVGSILTGAVASLFFSLMLIRKGAQTGTASKWGVGFFLGITVLCFLVSRGCEIAARKEEKKQEEKYEEL</sequence>
<evidence type="ECO:0000256" key="1">
    <source>
        <dbReference type="SAM" id="Phobius"/>
    </source>
</evidence>
<dbReference type="EMBL" id="DXBG01000104">
    <property type="protein sequence ID" value="HIZ65110.1"/>
    <property type="molecule type" value="Genomic_DNA"/>
</dbReference>
<reference evidence="2" key="1">
    <citation type="journal article" date="2021" name="PeerJ">
        <title>Extensive microbial diversity within the chicken gut microbiome revealed by metagenomics and culture.</title>
        <authorList>
            <person name="Gilroy R."/>
            <person name="Ravi A."/>
            <person name="Getino M."/>
            <person name="Pursley I."/>
            <person name="Horton D.L."/>
            <person name="Alikhan N.F."/>
            <person name="Baker D."/>
            <person name="Gharbi K."/>
            <person name="Hall N."/>
            <person name="Watson M."/>
            <person name="Adriaenssens E.M."/>
            <person name="Foster-Nyarko E."/>
            <person name="Jarju S."/>
            <person name="Secka A."/>
            <person name="Antonio M."/>
            <person name="Oren A."/>
            <person name="Chaudhuri R.R."/>
            <person name="La Ragione R."/>
            <person name="Hildebrand F."/>
            <person name="Pallen M.J."/>
        </authorList>
    </citation>
    <scope>NUCLEOTIDE SEQUENCE</scope>
    <source>
        <strain evidence="2">1068</strain>
    </source>
</reference>
<dbReference type="AlphaFoldDB" id="A0A9D2FRD6"/>
<proteinExistence type="predicted"/>
<keyword evidence="1" id="KW-0812">Transmembrane</keyword>
<feature type="transmembrane region" description="Helical" evidence="1">
    <location>
        <begin position="84"/>
        <end position="103"/>
    </location>
</feature>
<gene>
    <name evidence="2" type="ORF">H9809_04290</name>
</gene>
<protein>
    <submittedName>
        <fullName evidence="2">Uncharacterized protein</fullName>
    </submittedName>
</protein>
<accession>A0A9D2FRD6</accession>
<dbReference type="Pfam" id="PF20563">
    <property type="entry name" value="DUF6773"/>
    <property type="match status" value="1"/>
</dbReference>
<comment type="caution">
    <text evidence="2">The sequence shown here is derived from an EMBL/GenBank/DDBJ whole genome shotgun (WGS) entry which is preliminary data.</text>
</comment>
<reference evidence="2" key="2">
    <citation type="submission" date="2021-04" db="EMBL/GenBank/DDBJ databases">
        <authorList>
            <person name="Gilroy R."/>
        </authorList>
    </citation>
    <scope>NUCLEOTIDE SEQUENCE</scope>
    <source>
        <strain evidence="2">1068</strain>
    </source>
</reference>
<dbReference type="Proteomes" id="UP000824056">
    <property type="component" value="Unassembled WGS sequence"/>
</dbReference>
<keyword evidence="1" id="KW-0472">Membrane</keyword>
<feature type="transmembrane region" description="Helical" evidence="1">
    <location>
        <begin position="46"/>
        <end position="63"/>
    </location>
</feature>
<keyword evidence="1" id="KW-1133">Transmembrane helix</keyword>
<evidence type="ECO:0000313" key="3">
    <source>
        <dbReference type="Proteomes" id="UP000824056"/>
    </source>
</evidence>